<dbReference type="Pfam" id="PF03061">
    <property type="entry name" value="4HBT"/>
    <property type="match status" value="1"/>
</dbReference>
<dbReference type="Gene3D" id="3.10.129.10">
    <property type="entry name" value="Hotdog Thioesterase"/>
    <property type="match status" value="1"/>
</dbReference>
<evidence type="ECO:0000256" key="1">
    <source>
        <dbReference type="ARBA" id="ARBA00008324"/>
    </source>
</evidence>
<dbReference type="InterPro" id="IPR003736">
    <property type="entry name" value="PAAI_dom"/>
</dbReference>
<dbReference type="Proteomes" id="UP000580517">
    <property type="component" value="Unassembled WGS sequence"/>
</dbReference>
<dbReference type="SUPFAM" id="SSF54637">
    <property type="entry name" value="Thioesterase/thiol ester dehydrase-isomerase"/>
    <property type="match status" value="1"/>
</dbReference>
<dbReference type="InterPro" id="IPR006683">
    <property type="entry name" value="Thioestr_dom"/>
</dbReference>
<proteinExistence type="inferred from homology"/>
<dbReference type="EMBL" id="JACCEW010000003">
    <property type="protein sequence ID" value="NYT37695.1"/>
    <property type="molecule type" value="Genomic_DNA"/>
</dbReference>
<dbReference type="InterPro" id="IPR039298">
    <property type="entry name" value="ACOT13"/>
</dbReference>
<dbReference type="OrthoDB" id="9813158at2"/>
<sequence length="138" mass="15056">MTTPMSMEAMQERLDKSPFNSFLGLKVVSADHEKQVIAMEMALRPEFERTADSGQFHGGIISAAIDAVGQYVAMMMVGKPLATINFRTDYLRPAINTRLHATGRVCRLGKTICVSDVEIHDDAGKLVAIGRANYATPA</sequence>
<accession>A0A853FAF6</accession>
<organism evidence="4 5">
    <name type="scientific">Allopusillimonas soli</name>
    <dbReference type="NCBI Taxonomy" id="659016"/>
    <lineage>
        <taxon>Bacteria</taxon>
        <taxon>Pseudomonadati</taxon>
        <taxon>Pseudomonadota</taxon>
        <taxon>Betaproteobacteria</taxon>
        <taxon>Burkholderiales</taxon>
        <taxon>Alcaligenaceae</taxon>
        <taxon>Allopusillimonas</taxon>
    </lineage>
</organism>
<dbReference type="InterPro" id="IPR029069">
    <property type="entry name" value="HotDog_dom_sf"/>
</dbReference>
<feature type="domain" description="Thioesterase" evidence="3">
    <location>
        <begin position="56"/>
        <end position="127"/>
    </location>
</feature>
<reference evidence="4 5" key="1">
    <citation type="submission" date="2020-07" db="EMBL/GenBank/DDBJ databases">
        <title>Taxonomic revisions and descriptions of new bacterial species based on genomic comparisons in the high-G+C-content subgroup of the family Alcaligenaceae.</title>
        <authorList>
            <person name="Szabo A."/>
            <person name="Felfoldi T."/>
        </authorList>
    </citation>
    <scope>NUCLEOTIDE SEQUENCE [LARGE SCALE GENOMIC DNA]</scope>
    <source>
        <strain evidence="4 5">DSM 25264</strain>
    </source>
</reference>
<protein>
    <submittedName>
        <fullName evidence="4">PaaI family thioesterase</fullName>
    </submittedName>
</protein>
<dbReference type="PANTHER" id="PTHR21660:SF1">
    <property type="entry name" value="ACYL-COENZYME A THIOESTERASE 13"/>
    <property type="match status" value="1"/>
</dbReference>
<dbReference type="AlphaFoldDB" id="A0A853FAF6"/>
<name>A0A853FAF6_9BURK</name>
<dbReference type="NCBIfam" id="TIGR00369">
    <property type="entry name" value="unchar_dom_1"/>
    <property type="match status" value="1"/>
</dbReference>
<dbReference type="PANTHER" id="PTHR21660">
    <property type="entry name" value="THIOESTERASE SUPERFAMILY MEMBER-RELATED"/>
    <property type="match status" value="1"/>
</dbReference>
<evidence type="ECO:0000313" key="5">
    <source>
        <dbReference type="Proteomes" id="UP000580517"/>
    </source>
</evidence>
<comment type="similarity">
    <text evidence="1">Belongs to the thioesterase PaaI family.</text>
</comment>
<dbReference type="CDD" id="cd03443">
    <property type="entry name" value="PaaI_thioesterase"/>
    <property type="match status" value="1"/>
</dbReference>
<comment type="caution">
    <text evidence="4">The sequence shown here is derived from an EMBL/GenBank/DDBJ whole genome shotgun (WGS) entry which is preliminary data.</text>
</comment>
<gene>
    <name evidence="4" type="ORF">H0A68_12485</name>
</gene>
<evidence type="ECO:0000256" key="2">
    <source>
        <dbReference type="ARBA" id="ARBA00022801"/>
    </source>
</evidence>
<evidence type="ECO:0000259" key="3">
    <source>
        <dbReference type="Pfam" id="PF03061"/>
    </source>
</evidence>
<dbReference type="RefSeq" id="WP_129969191.1">
    <property type="nucleotide sequence ID" value="NZ_JACCEW010000003.1"/>
</dbReference>
<keyword evidence="2" id="KW-0378">Hydrolase</keyword>
<keyword evidence="5" id="KW-1185">Reference proteome</keyword>
<evidence type="ECO:0000313" key="4">
    <source>
        <dbReference type="EMBL" id="NYT37695.1"/>
    </source>
</evidence>
<dbReference type="GO" id="GO:0047617">
    <property type="term" value="F:fatty acyl-CoA hydrolase activity"/>
    <property type="evidence" value="ECO:0007669"/>
    <property type="project" value="InterPro"/>
</dbReference>